<feature type="binding site" evidence="4">
    <location>
        <begin position="476"/>
        <end position="478"/>
    </location>
    <ligand>
        <name>FAD</name>
        <dbReference type="ChEBI" id="CHEBI:57692"/>
    </ligand>
</feature>
<keyword evidence="3 4" id="KW-0274">FAD</keyword>
<sequence>MSKRIKLSNSSNSSKFWENFIKINPNFYNKRLNKSNANKFNNGERIKPFIKLEQTIESKNLNVDDVINDKSHEFIIHWFRQDLRIHDNIALINSINLAKKFDKKLLTIYIFNEIELKAHFDSSIKLDFIKKSLNKLRKDLNELNIPLKIITLTKLGNFLTFNDWLIELVQSKLNSSLISINLQYEYDELNRDIKLIESLNILSFHEQCIIKPFQLQTGKGSQYSKFTPWFKNWSKTVLNIYKSEGIQILETPSIGLKDWDYGNYNNDEGQLSIEFQLDSLKKDYYKGIITDDDLSQLQIRYEAGEEASLKTFNKFLKDGIFKYIDDKDSPLIQGSSHLSHHLTQGTISIRFIVLKLIELNKGKIIGGGNANIENFIKEIAWREFFRHFVCNWPYTMMYIPAKLSSLDLKTENNLINFQKWCLGETGFPIIDASMKELLKTGYMNNRCRMISSSFLSKDLNIDYRIGELWFHYHLIDGDFISNNQGWQWSSSTGLDSQPWFRIFNVYLQSEKFDKDCKYIWKWLPELKQYTPKQIHYADGLKQYYKPCINRDEVREETLERYREAFA</sequence>
<dbReference type="GO" id="GO:0005737">
    <property type="term" value="C:cytoplasm"/>
    <property type="evidence" value="ECO:0007669"/>
    <property type="project" value="TreeGrafter"/>
</dbReference>
<dbReference type="PROSITE" id="PS51645">
    <property type="entry name" value="PHR_CRY_ALPHA_BETA"/>
    <property type="match status" value="1"/>
</dbReference>
<dbReference type="InterPro" id="IPR036155">
    <property type="entry name" value="Crypto/Photolyase_N_sf"/>
</dbReference>
<dbReference type="Pfam" id="PF03441">
    <property type="entry name" value="FAD_binding_7"/>
    <property type="match status" value="1"/>
</dbReference>
<dbReference type="GO" id="GO:0043153">
    <property type="term" value="P:entrainment of circadian clock by photoperiod"/>
    <property type="evidence" value="ECO:0007669"/>
    <property type="project" value="TreeGrafter"/>
</dbReference>
<reference evidence="6" key="1">
    <citation type="journal article" date="2021" name="Open Biol.">
        <title>Shared evolutionary footprints suggest mitochondrial oxidative damage underlies multiple complex I losses in fungi.</title>
        <authorList>
            <person name="Schikora-Tamarit M.A."/>
            <person name="Marcet-Houben M."/>
            <person name="Nosek J."/>
            <person name="Gabaldon T."/>
        </authorList>
    </citation>
    <scope>NUCLEOTIDE SEQUENCE</scope>
    <source>
        <strain evidence="6">CBS6341</strain>
    </source>
</reference>
<protein>
    <recommendedName>
        <fullName evidence="5">Photolyase/cryptochrome alpha/beta domain-containing protein</fullName>
    </recommendedName>
</protein>
<dbReference type="Gene3D" id="1.10.579.10">
    <property type="entry name" value="DNA Cyclobutane Dipyrimidine Photolyase, subunit A, domain 3"/>
    <property type="match status" value="1"/>
</dbReference>
<proteinExistence type="inferred from homology"/>
<dbReference type="AlphaFoldDB" id="A0A9P8PXJ8"/>
<dbReference type="Proteomes" id="UP000769528">
    <property type="component" value="Unassembled WGS sequence"/>
</dbReference>
<dbReference type="GO" id="GO:0003904">
    <property type="term" value="F:deoxyribodipyrimidine photo-lyase activity"/>
    <property type="evidence" value="ECO:0007669"/>
    <property type="project" value="TreeGrafter"/>
</dbReference>
<accession>A0A9P8PXJ8</accession>
<feature type="binding site" evidence="4">
    <location>
        <begin position="378"/>
        <end position="385"/>
    </location>
    <ligand>
        <name>FAD</name>
        <dbReference type="ChEBI" id="CHEBI:57692"/>
    </ligand>
</feature>
<keyword evidence="7" id="KW-1185">Reference proteome</keyword>
<feature type="binding site" evidence="4">
    <location>
        <position position="323"/>
    </location>
    <ligand>
        <name>FAD</name>
        <dbReference type="ChEBI" id="CHEBI:57692"/>
    </ligand>
</feature>
<organism evidence="6 7">
    <name type="scientific">Wickerhamomyces mucosus</name>
    <dbReference type="NCBI Taxonomy" id="1378264"/>
    <lineage>
        <taxon>Eukaryota</taxon>
        <taxon>Fungi</taxon>
        <taxon>Dikarya</taxon>
        <taxon>Ascomycota</taxon>
        <taxon>Saccharomycotina</taxon>
        <taxon>Saccharomycetes</taxon>
        <taxon>Phaffomycetales</taxon>
        <taxon>Wickerhamomycetaceae</taxon>
        <taxon>Wickerhamomyces</taxon>
    </lineage>
</organism>
<gene>
    <name evidence="6" type="ORF">WICMUC_000375</name>
</gene>
<reference evidence="6" key="2">
    <citation type="submission" date="2021-01" db="EMBL/GenBank/DDBJ databases">
        <authorList>
            <person name="Schikora-Tamarit M.A."/>
        </authorList>
    </citation>
    <scope>NUCLEOTIDE SEQUENCE</scope>
    <source>
        <strain evidence="6">CBS6341</strain>
    </source>
</reference>
<dbReference type="SUPFAM" id="SSF52425">
    <property type="entry name" value="Cryptochrome/photolyase, N-terminal domain"/>
    <property type="match status" value="1"/>
</dbReference>
<evidence type="ECO:0000313" key="6">
    <source>
        <dbReference type="EMBL" id="KAH3680308.1"/>
    </source>
</evidence>
<name>A0A9P8PXJ8_9ASCO</name>
<evidence type="ECO:0000259" key="5">
    <source>
        <dbReference type="PROSITE" id="PS51645"/>
    </source>
</evidence>
<dbReference type="InterPro" id="IPR006050">
    <property type="entry name" value="DNA_photolyase_N"/>
</dbReference>
<dbReference type="EMBL" id="JAEUBF010000131">
    <property type="protein sequence ID" value="KAH3680308.1"/>
    <property type="molecule type" value="Genomic_DNA"/>
</dbReference>
<dbReference type="Pfam" id="PF00875">
    <property type="entry name" value="DNA_photolyase"/>
    <property type="match status" value="1"/>
</dbReference>
<dbReference type="InterPro" id="IPR005101">
    <property type="entry name" value="Cryptochr/Photolyase_FAD-bd"/>
</dbReference>
<comment type="similarity">
    <text evidence="1">Belongs to the DNA photolyase class-1 family.</text>
</comment>
<evidence type="ECO:0000256" key="4">
    <source>
        <dbReference type="PIRSR" id="PIRSR602081-1"/>
    </source>
</evidence>
<dbReference type="GO" id="GO:0032922">
    <property type="term" value="P:circadian regulation of gene expression"/>
    <property type="evidence" value="ECO:0007669"/>
    <property type="project" value="TreeGrafter"/>
</dbReference>
<dbReference type="InterPro" id="IPR036134">
    <property type="entry name" value="Crypto/Photolyase_FAD-like_sf"/>
</dbReference>
<dbReference type="PANTHER" id="PTHR11455">
    <property type="entry name" value="CRYPTOCHROME"/>
    <property type="match status" value="1"/>
</dbReference>
<dbReference type="SUPFAM" id="SSF48173">
    <property type="entry name" value="Cryptochrome/photolyase FAD-binding domain"/>
    <property type="match status" value="1"/>
</dbReference>
<dbReference type="GO" id="GO:0005634">
    <property type="term" value="C:nucleus"/>
    <property type="evidence" value="ECO:0007669"/>
    <property type="project" value="TreeGrafter"/>
</dbReference>
<comment type="cofactor">
    <cofactor evidence="4">
        <name>FAD</name>
        <dbReference type="ChEBI" id="CHEBI:57692"/>
    </cofactor>
    <text evidence="4">Binds 1 FAD per subunit.</text>
</comment>
<feature type="binding site" evidence="4">
    <location>
        <position position="375"/>
    </location>
    <ligand>
        <name>FAD</name>
        <dbReference type="ChEBI" id="CHEBI:57692"/>
    </ligand>
</feature>
<dbReference type="PANTHER" id="PTHR11455:SF18">
    <property type="entry name" value="SI:CH1073-390K14.1"/>
    <property type="match status" value="1"/>
</dbReference>
<keyword evidence="2 4" id="KW-0285">Flavoprotein</keyword>
<dbReference type="Gene3D" id="1.25.40.80">
    <property type="match status" value="1"/>
</dbReference>
<dbReference type="InterPro" id="IPR014729">
    <property type="entry name" value="Rossmann-like_a/b/a_fold"/>
</dbReference>
<dbReference type="PRINTS" id="PR00147">
    <property type="entry name" value="DNAPHOTLYASE"/>
</dbReference>
<comment type="caution">
    <text evidence="6">The sequence shown here is derived from an EMBL/GenBank/DDBJ whole genome shotgun (WGS) entry which is preliminary data.</text>
</comment>
<dbReference type="Gene3D" id="3.40.50.620">
    <property type="entry name" value="HUPs"/>
    <property type="match status" value="1"/>
</dbReference>
<evidence type="ECO:0000256" key="2">
    <source>
        <dbReference type="ARBA" id="ARBA00022630"/>
    </source>
</evidence>
<dbReference type="InterPro" id="IPR002081">
    <property type="entry name" value="Cryptochrome/DNA_photolyase_1"/>
</dbReference>
<feature type="domain" description="Photolyase/cryptochrome alpha/beta" evidence="5">
    <location>
        <begin position="73"/>
        <end position="209"/>
    </location>
</feature>
<evidence type="ECO:0000256" key="1">
    <source>
        <dbReference type="ARBA" id="ARBA00005862"/>
    </source>
</evidence>
<dbReference type="GO" id="GO:0003677">
    <property type="term" value="F:DNA binding"/>
    <property type="evidence" value="ECO:0007669"/>
    <property type="project" value="TreeGrafter"/>
</dbReference>
<dbReference type="OrthoDB" id="435881at2759"/>
<dbReference type="GO" id="GO:0071949">
    <property type="term" value="F:FAD binding"/>
    <property type="evidence" value="ECO:0007669"/>
    <property type="project" value="TreeGrafter"/>
</dbReference>
<evidence type="ECO:0000256" key="3">
    <source>
        <dbReference type="ARBA" id="ARBA00022827"/>
    </source>
</evidence>
<feature type="binding site" evidence="4">
    <location>
        <begin position="335"/>
        <end position="339"/>
    </location>
    <ligand>
        <name>FAD</name>
        <dbReference type="ChEBI" id="CHEBI:57692"/>
    </ligand>
</feature>
<evidence type="ECO:0000313" key="7">
    <source>
        <dbReference type="Proteomes" id="UP000769528"/>
    </source>
</evidence>